<feature type="transmembrane region" description="Helical" evidence="1">
    <location>
        <begin position="20"/>
        <end position="42"/>
    </location>
</feature>
<proteinExistence type="predicted"/>
<feature type="transmembrane region" description="Helical" evidence="1">
    <location>
        <begin position="54"/>
        <end position="76"/>
    </location>
</feature>
<keyword evidence="1" id="KW-1133">Transmembrane helix</keyword>
<feature type="transmembrane region" description="Helical" evidence="1">
    <location>
        <begin position="205"/>
        <end position="224"/>
    </location>
</feature>
<name>A0A7X0RWZ0_9BACL</name>
<keyword evidence="3" id="KW-1185">Reference proteome</keyword>
<feature type="transmembrane region" description="Helical" evidence="1">
    <location>
        <begin position="133"/>
        <end position="154"/>
    </location>
</feature>
<keyword evidence="1" id="KW-0472">Membrane</keyword>
<feature type="transmembrane region" description="Helical" evidence="1">
    <location>
        <begin position="83"/>
        <end position="108"/>
    </location>
</feature>
<dbReference type="Proteomes" id="UP000547209">
    <property type="component" value="Unassembled WGS sequence"/>
</dbReference>
<gene>
    <name evidence="2" type="ORF">H7C19_31520</name>
</gene>
<evidence type="ECO:0000256" key="1">
    <source>
        <dbReference type="SAM" id="Phobius"/>
    </source>
</evidence>
<keyword evidence="1" id="KW-0812">Transmembrane</keyword>
<evidence type="ECO:0000313" key="2">
    <source>
        <dbReference type="EMBL" id="MBB6675198.1"/>
    </source>
</evidence>
<reference evidence="2 3" key="1">
    <citation type="submission" date="2020-08" db="EMBL/GenBank/DDBJ databases">
        <title>Cohnella phylogeny.</title>
        <authorList>
            <person name="Dunlap C."/>
        </authorList>
    </citation>
    <scope>NUCLEOTIDE SEQUENCE [LARGE SCALE GENOMIC DNA]</scope>
    <source>
        <strain evidence="2 3">DSM 28246</strain>
    </source>
</reference>
<comment type="caution">
    <text evidence="2">The sequence shown here is derived from an EMBL/GenBank/DDBJ whole genome shotgun (WGS) entry which is preliminary data.</text>
</comment>
<feature type="transmembrane region" description="Helical" evidence="1">
    <location>
        <begin position="166"/>
        <end position="185"/>
    </location>
</feature>
<sequence length="229" mass="26117">MTTNRMQGVIRLHMKDKMNWLVTPWIVVLCSFAVNLVISQFMEADLYTGGVASLYIYMLVIGIVTLTHTFPFAIGFNVRRKDYFWGTLVAAGGASLYSAVILTLLSYVEYDLTDGWGSGLNFFHLPYLSDGSLFVQLVVSFLLILNLFYTGFFITGIFKRFGRAGLFTFAIALLILGTVFSFIMTQQEWWVNVIDWFNAHTMFEFTLWTLPVTVVFMLLSYAMLRRATA</sequence>
<dbReference type="AlphaFoldDB" id="A0A7X0RWZ0"/>
<evidence type="ECO:0000313" key="3">
    <source>
        <dbReference type="Proteomes" id="UP000547209"/>
    </source>
</evidence>
<protein>
    <submittedName>
        <fullName evidence="2">Uncharacterized protein</fullName>
    </submittedName>
</protein>
<accession>A0A7X0RWZ0</accession>
<dbReference type="EMBL" id="JACJVP010000066">
    <property type="protein sequence ID" value="MBB6675198.1"/>
    <property type="molecule type" value="Genomic_DNA"/>
</dbReference>
<organism evidence="2 3">
    <name type="scientific">Cohnella nanjingensis</name>
    <dbReference type="NCBI Taxonomy" id="1387779"/>
    <lineage>
        <taxon>Bacteria</taxon>
        <taxon>Bacillati</taxon>
        <taxon>Bacillota</taxon>
        <taxon>Bacilli</taxon>
        <taxon>Bacillales</taxon>
        <taxon>Paenibacillaceae</taxon>
        <taxon>Cohnella</taxon>
    </lineage>
</organism>
<dbReference type="RefSeq" id="WP_185673055.1">
    <property type="nucleotide sequence ID" value="NZ_JACJVP010000066.1"/>
</dbReference>